<feature type="domain" description="Protein kinase" evidence="6">
    <location>
        <begin position="29"/>
        <end position="297"/>
    </location>
</feature>
<dbReference type="PROSITE" id="PS50011">
    <property type="entry name" value="PROTEIN_KINASE_DOM"/>
    <property type="match status" value="1"/>
</dbReference>
<protein>
    <submittedName>
        <fullName evidence="7">Kinase-like protein</fullName>
    </submittedName>
</protein>
<keyword evidence="5" id="KW-0067">ATP-binding</keyword>
<organism evidence="7 8">
    <name type="scientific">Favolaschia claudopus</name>
    <dbReference type="NCBI Taxonomy" id="2862362"/>
    <lineage>
        <taxon>Eukaryota</taxon>
        <taxon>Fungi</taxon>
        <taxon>Dikarya</taxon>
        <taxon>Basidiomycota</taxon>
        <taxon>Agaricomycotina</taxon>
        <taxon>Agaricomycetes</taxon>
        <taxon>Agaricomycetidae</taxon>
        <taxon>Agaricales</taxon>
        <taxon>Marasmiineae</taxon>
        <taxon>Mycenaceae</taxon>
        <taxon>Favolaschia</taxon>
    </lineage>
</organism>
<evidence type="ECO:0000259" key="6">
    <source>
        <dbReference type="PROSITE" id="PS50011"/>
    </source>
</evidence>
<dbReference type="Pfam" id="PF00069">
    <property type="entry name" value="Pkinase"/>
    <property type="match status" value="1"/>
</dbReference>
<dbReference type="GO" id="GO:0005524">
    <property type="term" value="F:ATP binding"/>
    <property type="evidence" value="ECO:0007669"/>
    <property type="project" value="UniProtKB-KW"/>
</dbReference>
<proteinExistence type="predicted"/>
<evidence type="ECO:0000256" key="1">
    <source>
        <dbReference type="ARBA" id="ARBA00022527"/>
    </source>
</evidence>
<dbReference type="GO" id="GO:0005634">
    <property type="term" value="C:nucleus"/>
    <property type="evidence" value="ECO:0007669"/>
    <property type="project" value="TreeGrafter"/>
</dbReference>
<evidence type="ECO:0000256" key="5">
    <source>
        <dbReference type="ARBA" id="ARBA00022840"/>
    </source>
</evidence>
<evidence type="ECO:0000313" key="8">
    <source>
        <dbReference type="Proteomes" id="UP001362999"/>
    </source>
</evidence>
<dbReference type="GO" id="GO:0004674">
    <property type="term" value="F:protein serine/threonine kinase activity"/>
    <property type="evidence" value="ECO:0007669"/>
    <property type="project" value="UniProtKB-KW"/>
</dbReference>
<dbReference type="SMART" id="SM00220">
    <property type="entry name" value="S_TKc"/>
    <property type="match status" value="1"/>
</dbReference>
<keyword evidence="2" id="KW-0808">Transferase</keyword>
<keyword evidence="8" id="KW-1185">Reference proteome</keyword>
<dbReference type="PANTHER" id="PTHR24345:SF91">
    <property type="entry name" value="SERINE_THREONINE-PROTEIN KINASE PLK4"/>
    <property type="match status" value="1"/>
</dbReference>
<dbReference type="InterPro" id="IPR011009">
    <property type="entry name" value="Kinase-like_dom_sf"/>
</dbReference>
<keyword evidence="3" id="KW-0547">Nucleotide-binding</keyword>
<evidence type="ECO:0000256" key="2">
    <source>
        <dbReference type="ARBA" id="ARBA00022679"/>
    </source>
</evidence>
<comment type="caution">
    <text evidence="7">The sequence shown here is derived from an EMBL/GenBank/DDBJ whole genome shotgun (WGS) entry which is preliminary data.</text>
</comment>
<name>A0AAW0D261_9AGAR</name>
<dbReference type="Proteomes" id="UP001362999">
    <property type="component" value="Unassembled WGS sequence"/>
</dbReference>
<dbReference type="SUPFAM" id="SSF56112">
    <property type="entry name" value="Protein kinase-like (PK-like)"/>
    <property type="match status" value="1"/>
</dbReference>
<dbReference type="EMBL" id="JAWWNJ010000011">
    <property type="protein sequence ID" value="KAK7045070.1"/>
    <property type="molecule type" value="Genomic_DNA"/>
</dbReference>
<dbReference type="Gene3D" id="1.10.510.10">
    <property type="entry name" value="Transferase(Phosphotransferase) domain 1"/>
    <property type="match status" value="1"/>
</dbReference>
<evidence type="ECO:0000256" key="3">
    <source>
        <dbReference type="ARBA" id="ARBA00022741"/>
    </source>
</evidence>
<evidence type="ECO:0000256" key="4">
    <source>
        <dbReference type="ARBA" id="ARBA00022777"/>
    </source>
</evidence>
<keyword evidence="4 7" id="KW-0418">Kinase</keyword>
<accession>A0AAW0D261</accession>
<keyword evidence="1" id="KW-0723">Serine/threonine-protein kinase</keyword>
<dbReference type="AlphaFoldDB" id="A0AAW0D261"/>
<sequence>MSWFTQQTYAGASEPLPDLVGSYVDEGYLQLTKLVGVHKTFHVYHALDTTTDCFVNVKVFRSGVPGSQRAAAIDHEFSLHQAVAAEPGVATLKSKFTELLNEREFTVFKLNHADRTMYQSIFHSQVYVDRANLVRHDFHQLVAAVRDIHLLGVHHRDIRPTNVWCNPDGSGVRLANFGMATQDNQSEDMRTGHTWFMSPERVDAATHPTYSPRQDDLWALALILFVMITRIHPWNAPLPSDPGYAAFRADEANNFIEKFHLTPEANDFFIRCFAPNPADRLSLDDVSVAIRMIDRFTRARLGRVYGGACIEPVRPSGTPAASVAFSLQVPVPVVGVPAAAPFADVRFLDKDRRSVTTRMRALKGLRRA</sequence>
<dbReference type="InterPro" id="IPR000719">
    <property type="entry name" value="Prot_kinase_dom"/>
</dbReference>
<evidence type="ECO:0000313" key="7">
    <source>
        <dbReference type="EMBL" id="KAK7045070.1"/>
    </source>
</evidence>
<dbReference type="PANTHER" id="PTHR24345">
    <property type="entry name" value="SERINE/THREONINE-PROTEIN KINASE PLK"/>
    <property type="match status" value="1"/>
</dbReference>
<reference evidence="7 8" key="1">
    <citation type="journal article" date="2024" name="J Genomics">
        <title>Draft genome sequencing and assembly of Favolaschia claudopus CIRM-BRFM 2984 isolated from oak limbs.</title>
        <authorList>
            <person name="Navarro D."/>
            <person name="Drula E."/>
            <person name="Chaduli D."/>
            <person name="Cazenave R."/>
            <person name="Ahrendt S."/>
            <person name="Wang J."/>
            <person name="Lipzen A."/>
            <person name="Daum C."/>
            <person name="Barry K."/>
            <person name="Grigoriev I.V."/>
            <person name="Favel A."/>
            <person name="Rosso M.N."/>
            <person name="Martin F."/>
        </authorList>
    </citation>
    <scope>NUCLEOTIDE SEQUENCE [LARGE SCALE GENOMIC DNA]</scope>
    <source>
        <strain evidence="7 8">CIRM-BRFM 2984</strain>
    </source>
</reference>
<gene>
    <name evidence="7" type="ORF">R3P38DRAFT_2508376</name>
</gene>